<feature type="site" description="Activates thiol group during catalysis" evidence="7">
    <location>
        <position position="179"/>
    </location>
</feature>
<feature type="binding site" evidence="5">
    <location>
        <position position="182"/>
    </location>
    <ligand>
        <name>D-glyceraldehyde 3-phosphate</name>
        <dbReference type="ChEBI" id="CHEBI:59776"/>
    </ligand>
</feature>
<evidence type="ECO:0000256" key="3">
    <source>
        <dbReference type="ARBA" id="ARBA00023002"/>
    </source>
</evidence>
<dbReference type="InterPro" id="IPR006424">
    <property type="entry name" value="Glyceraldehyde-3-P_DH_1"/>
</dbReference>
<dbReference type="FunFam" id="3.30.360.10:FF:000002">
    <property type="entry name" value="Glyceraldehyde-3-phosphate dehydrogenase"/>
    <property type="match status" value="1"/>
</dbReference>
<dbReference type="Pfam" id="PF02800">
    <property type="entry name" value="Gp_dh_C"/>
    <property type="match status" value="1"/>
</dbReference>
<dbReference type="Proteomes" id="UP000249248">
    <property type="component" value="Unassembled WGS sequence"/>
</dbReference>
<feature type="active site" description="Nucleophile" evidence="4">
    <location>
        <position position="152"/>
    </location>
</feature>
<dbReference type="Gene3D" id="3.40.50.720">
    <property type="entry name" value="NAD(P)-binding Rossmann-like Domain"/>
    <property type="match status" value="1"/>
</dbReference>
<feature type="binding site" evidence="6">
    <location>
        <position position="314"/>
    </location>
    <ligand>
        <name>NAD(+)</name>
        <dbReference type="ChEBI" id="CHEBI:57540"/>
    </ligand>
</feature>
<evidence type="ECO:0000256" key="8">
    <source>
        <dbReference type="RuleBase" id="RU000397"/>
    </source>
</evidence>
<dbReference type="GO" id="GO:0006006">
    <property type="term" value="P:glucose metabolic process"/>
    <property type="evidence" value="ECO:0007669"/>
    <property type="project" value="InterPro"/>
</dbReference>
<dbReference type="InterPro" id="IPR036291">
    <property type="entry name" value="NAD(P)-bd_dom_sf"/>
</dbReference>
<dbReference type="InterPro" id="IPR020829">
    <property type="entry name" value="GlycerAld_3-P_DH_cat"/>
</dbReference>
<dbReference type="Gene3D" id="3.30.360.10">
    <property type="entry name" value="Dihydrodipicolinate Reductase, domain 2"/>
    <property type="match status" value="1"/>
</dbReference>
<dbReference type="PRINTS" id="PR00078">
    <property type="entry name" value="G3PDHDRGNASE"/>
</dbReference>
<keyword evidence="6" id="KW-0520">NAD</keyword>
<evidence type="ECO:0000256" key="5">
    <source>
        <dbReference type="PIRSR" id="PIRSR000149-2"/>
    </source>
</evidence>
<accession>A0A2W1NQT3</accession>
<feature type="binding site" evidence="6">
    <location>
        <position position="120"/>
    </location>
    <ligand>
        <name>NAD(+)</name>
        <dbReference type="ChEBI" id="CHEBI:57540"/>
    </ligand>
</feature>
<feature type="domain" description="Glyceraldehyde 3-phosphate dehydrogenase NAD(P) binding" evidence="9">
    <location>
        <begin position="3"/>
        <end position="152"/>
    </location>
</feature>
<dbReference type="GO" id="GO:0051287">
    <property type="term" value="F:NAD binding"/>
    <property type="evidence" value="ECO:0007669"/>
    <property type="project" value="InterPro"/>
</dbReference>
<comment type="subunit">
    <text evidence="2">Homotetramer.</text>
</comment>
<dbReference type="GO" id="GO:0050661">
    <property type="term" value="F:NADP binding"/>
    <property type="evidence" value="ECO:0007669"/>
    <property type="project" value="InterPro"/>
</dbReference>
<keyword evidence="6" id="KW-0547">Nucleotide-binding</keyword>
<dbReference type="SUPFAM" id="SSF55347">
    <property type="entry name" value="Glyceraldehyde-3-phosphate dehydrogenase-like, C-terminal domain"/>
    <property type="match status" value="1"/>
</dbReference>
<dbReference type="NCBIfam" id="TIGR01534">
    <property type="entry name" value="GAPDH-I"/>
    <property type="match status" value="1"/>
</dbReference>
<dbReference type="InterPro" id="IPR020831">
    <property type="entry name" value="GlycerAld/Erythrose_P_DH"/>
</dbReference>
<dbReference type="CDD" id="cd18126">
    <property type="entry name" value="GAPDH_I_C"/>
    <property type="match status" value="1"/>
</dbReference>
<evidence type="ECO:0000313" key="10">
    <source>
        <dbReference type="EMBL" id="PZE18012.1"/>
    </source>
</evidence>
<evidence type="ECO:0000256" key="1">
    <source>
        <dbReference type="ARBA" id="ARBA00007406"/>
    </source>
</evidence>
<evidence type="ECO:0000256" key="7">
    <source>
        <dbReference type="PIRSR" id="PIRSR000149-4"/>
    </source>
</evidence>
<organism evidence="10 11">
    <name type="scientific">Putridiphycobacter roseus</name>
    <dbReference type="NCBI Taxonomy" id="2219161"/>
    <lineage>
        <taxon>Bacteria</taxon>
        <taxon>Pseudomonadati</taxon>
        <taxon>Bacteroidota</taxon>
        <taxon>Flavobacteriia</taxon>
        <taxon>Flavobacteriales</taxon>
        <taxon>Crocinitomicaceae</taxon>
        <taxon>Putridiphycobacter</taxon>
    </lineage>
</organism>
<proteinExistence type="inferred from homology"/>
<feature type="binding site" evidence="5">
    <location>
        <begin position="151"/>
        <end position="153"/>
    </location>
    <ligand>
        <name>D-glyceraldehyde 3-phosphate</name>
        <dbReference type="ChEBI" id="CHEBI:59776"/>
    </ligand>
</feature>
<protein>
    <submittedName>
        <fullName evidence="10">Type I glyceraldehyde-3-phosphate dehydrogenase</fullName>
    </submittedName>
</protein>
<evidence type="ECO:0000256" key="4">
    <source>
        <dbReference type="PIRSR" id="PIRSR000149-1"/>
    </source>
</evidence>
<feature type="binding site" evidence="5">
    <location>
        <position position="233"/>
    </location>
    <ligand>
        <name>D-glyceraldehyde 3-phosphate</name>
        <dbReference type="ChEBI" id="CHEBI:59776"/>
    </ligand>
</feature>
<dbReference type="Pfam" id="PF00044">
    <property type="entry name" value="Gp_dh_N"/>
    <property type="match status" value="1"/>
</dbReference>
<evidence type="ECO:0000256" key="6">
    <source>
        <dbReference type="PIRSR" id="PIRSR000149-3"/>
    </source>
</evidence>
<dbReference type="SUPFAM" id="SSF51735">
    <property type="entry name" value="NAD(P)-binding Rossmann-fold domains"/>
    <property type="match status" value="1"/>
</dbReference>
<gene>
    <name evidence="10" type="primary">gap</name>
    <name evidence="10" type="ORF">DNU06_05185</name>
</gene>
<dbReference type="AlphaFoldDB" id="A0A2W1NQT3"/>
<name>A0A2W1NQT3_9FLAO</name>
<evidence type="ECO:0000256" key="2">
    <source>
        <dbReference type="ARBA" id="ARBA00011881"/>
    </source>
</evidence>
<dbReference type="GO" id="GO:0016620">
    <property type="term" value="F:oxidoreductase activity, acting on the aldehyde or oxo group of donors, NAD or NADP as acceptor"/>
    <property type="evidence" value="ECO:0007669"/>
    <property type="project" value="InterPro"/>
</dbReference>
<dbReference type="EMBL" id="QKSB01000002">
    <property type="protein sequence ID" value="PZE18012.1"/>
    <property type="molecule type" value="Genomic_DNA"/>
</dbReference>
<dbReference type="PIRSF" id="PIRSF000149">
    <property type="entry name" value="GAP_DH"/>
    <property type="match status" value="1"/>
</dbReference>
<keyword evidence="11" id="KW-1185">Reference proteome</keyword>
<dbReference type="SMART" id="SM00846">
    <property type="entry name" value="Gp_dh_N"/>
    <property type="match status" value="1"/>
</dbReference>
<reference evidence="10 11" key="1">
    <citation type="submission" date="2018-06" db="EMBL/GenBank/DDBJ databases">
        <title>The draft genome sequence of Crocinitomix sp. SM1701.</title>
        <authorList>
            <person name="Zhang X."/>
        </authorList>
    </citation>
    <scope>NUCLEOTIDE SEQUENCE [LARGE SCALE GENOMIC DNA]</scope>
    <source>
        <strain evidence="10 11">SM1701</strain>
    </source>
</reference>
<sequence>MAIKIGINGFGRIGRYFTRLAIADQEIEIVAINDLANAATLAHLFKYDSIHRQFDGAVAHDESHLIINNHPIKMTQFKDPGDIPWGEMGVDIVIECSGLFRTRPLASKHLQAGAKKVILSAPPKDDSIQTVVIGINENVLTGKEDIISNASCTTNSAAPLVKVIKTLGQIESCFITTVHSYTSDQRLQDAPHADLRRARAAAESIVPTTTGAAKAITKIFPELEGAMGGCGIRVPVPDGSLTDMTFIMDKQLTVAEINAAFLSASKNDLKGLLYYMEDPIVSRDIIGSPYSTTFDSLLTSVIGKMVKVVAWYDNEAGYSNRLLDLVKKVG</sequence>
<keyword evidence="3" id="KW-0560">Oxidoreductase</keyword>
<dbReference type="InterPro" id="IPR020828">
    <property type="entry name" value="GlycerAld_3-P_DH_NAD(P)-bd"/>
</dbReference>
<feature type="binding site" evidence="5">
    <location>
        <begin position="210"/>
        <end position="211"/>
    </location>
    <ligand>
        <name>D-glyceraldehyde 3-phosphate</name>
        <dbReference type="ChEBI" id="CHEBI:59776"/>
    </ligand>
</feature>
<dbReference type="RefSeq" id="WP_111062164.1">
    <property type="nucleotide sequence ID" value="NZ_JBHUCU010000002.1"/>
</dbReference>
<evidence type="ECO:0000259" key="9">
    <source>
        <dbReference type="SMART" id="SM00846"/>
    </source>
</evidence>
<feature type="binding site" evidence="6">
    <location>
        <position position="34"/>
    </location>
    <ligand>
        <name>NAD(+)</name>
        <dbReference type="ChEBI" id="CHEBI:57540"/>
    </ligand>
</feature>
<dbReference type="FunFam" id="3.40.50.720:FF:000001">
    <property type="entry name" value="Glyceraldehyde-3-phosphate dehydrogenase"/>
    <property type="match status" value="1"/>
</dbReference>
<dbReference type="OrthoDB" id="9803304at2"/>
<comment type="caution">
    <text evidence="10">The sequence shown here is derived from an EMBL/GenBank/DDBJ whole genome shotgun (WGS) entry which is preliminary data.</text>
</comment>
<feature type="binding site" evidence="6">
    <location>
        <begin position="12"/>
        <end position="13"/>
    </location>
    <ligand>
        <name>NAD(+)</name>
        <dbReference type="ChEBI" id="CHEBI:57540"/>
    </ligand>
</feature>
<dbReference type="PANTHER" id="PTHR43148">
    <property type="entry name" value="GLYCERALDEHYDE-3-PHOSPHATE DEHYDROGENASE 2"/>
    <property type="match status" value="1"/>
</dbReference>
<dbReference type="CDD" id="cd05214">
    <property type="entry name" value="GAPDH_I_N"/>
    <property type="match status" value="1"/>
</dbReference>
<comment type="similarity">
    <text evidence="1 8">Belongs to the glyceraldehyde-3-phosphate dehydrogenase family.</text>
</comment>
<evidence type="ECO:0000313" key="11">
    <source>
        <dbReference type="Proteomes" id="UP000249248"/>
    </source>
</evidence>